<sequence length="73" mass="8704">MLLNRNSFSTTSISTAKTEPWKQNETHFRPRKQHQHTKTKQNVSKSISFCTYRQQSQRTLTHLNERMILTVKN</sequence>
<proteinExistence type="predicted"/>
<gene>
    <name evidence="2" type="ORF">METZ01_LOCUS159573</name>
</gene>
<feature type="region of interest" description="Disordered" evidence="1">
    <location>
        <begin position="1"/>
        <end position="44"/>
    </location>
</feature>
<feature type="compositionally biased region" description="Basic residues" evidence="1">
    <location>
        <begin position="29"/>
        <end position="39"/>
    </location>
</feature>
<dbReference type="EMBL" id="UINC01027453">
    <property type="protein sequence ID" value="SVB06719.1"/>
    <property type="molecule type" value="Genomic_DNA"/>
</dbReference>
<reference evidence="2" key="1">
    <citation type="submission" date="2018-05" db="EMBL/GenBank/DDBJ databases">
        <authorList>
            <person name="Lanie J.A."/>
            <person name="Ng W.-L."/>
            <person name="Kazmierczak K.M."/>
            <person name="Andrzejewski T.M."/>
            <person name="Davidsen T.M."/>
            <person name="Wayne K.J."/>
            <person name="Tettelin H."/>
            <person name="Glass J.I."/>
            <person name="Rusch D."/>
            <person name="Podicherti R."/>
            <person name="Tsui H.-C.T."/>
            <person name="Winkler M.E."/>
        </authorList>
    </citation>
    <scope>NUCLEOTIDE SEQUENCE</scope>
</reference>
<feature type="compositionally biased region" description="Polar residues" evidence="1">
    <location>
        <begin position="1"/>
        <end position="18"/>
    </location>
</feature>
<organism evidence="2">
    <name type="scientific">marine metagenome</name>
    <dbReference type="NCBI Taxonomy" id="408172"/>
    <lineage>
        <taxon>unclassified sequences</taxon>
        <taxon>metagenomes</taxon>
        <taxon>ecological metagenomes</taxon>
    </lineage>
</organism>
<accession>A0A382AZ26</accession>
<protein>
    <submittedName>
        <fullName evidence="2">Uncharacterized protein</fullName>
    </submittedName>
</protein>
<feature type="compositionally biased region" description="Basic and acidic residues" evidence="1">
    <location>
        <begin position="19"/>
        <end position="28"/>
    </location>
</feature>
<dbReference type="AlphaFoldDB" id="A0A382AZ26"/>
<evidence type="ECO:0000313" key="2">
    <source>
        <dbReference type="EMBL" id="SVB06719.1"/>
    </source>
</evidence>
<name>A0A382AZ26_9ZZZZ</name>
<evidence type="ECO:0000256" key="1">
    <source>
        <dbReference type="SAM" id="MobiDB-lite"/>
    </source>
</evidence>